<evidence type="ECO:0000256" key="1">
    <source>
        <dbReference type="ARBA" id="ARBA00009348"/>
    </source>
</evidence>
<dbReference type="CDD" id="cd15482">
    <property type="entry name" value="Sialidase_non-viral"/>
    <property type="match status" value="1"/>
</dbReference>
<evidence type="ECO:0000313" key="3">
    <source>
        <dbReference type="EMBL" id="PIK42153.1"/>
    </source>
</evidence>
<protein>
    <submittedName>
        <fullName evidence="3">Putative sialidase-4-like</fullName>
    </submittedName>
</protein>
<gene>
    <name evidence="3" type="ORF">BSL78_20989</name>
</gene>
<dbReference type="GO" id="GO:0006689">
    <property type="term" value="P:ganglioside catabolic process"/>
    <property type="evidence" value="ECO:0007669"/>
    <property type="project" value="TreeGrafter"/>
</dbReference>
<organism evidence="3 4">
    <name type="scientific">Stichopus japonicus</name>
    <name type="common">Sea cucumber</name>
    <dbReference type="NCBI Taxonomy" id="307972"/>
    <lineage>
        <taxon>Eukaryota</taxon>
        <taxon>Metazoa</taxon>
        <taxon>Echinodermata</taxon>
        <taxon>Eleutherozoa</taxon>
        <taxon>Echinozoa</taxon>
        <taxon>Holothuroidea</taxon>
        <taxon>Aspidochirotacea</taxon>
        <taxon>Aspidochirotida</taxon>
        <taxon>Stichopodidae</taxon>
        <taxon>Apostichopus</taxon>
    </lineage>
</organism>
<dbReference type="InterPro" id="IPR011040">
    <property type="entry name" value="Sialidase"/>
</dbReference>
<dbReference type="Pfam" id="PF13088">
    <property type="entry name" value="BNR_2"/>
    <property type="match status" value="1"/>
</dbReference>
<dbReference type="InterPro" id="IPR026856">
    <property type="entry name" value="Sialidase_fam"/>
</dbReference>
<dbReference type="InterPro" id="IPR036278">
    <property type="entry name" value="Sialidase_sf"/>
</dbReference>
<keyword evidence="4" id="KW-1185">Reference proteome</keyword>
<dbReference type="OrthoDB" id="2739686at2759"/>
<accession>A0A2G8K2E7</accession>
<reference evidence="3 4" key="1">
    <citation type="journal article" date="2017" name="PLoS Biol.">
        <title>The sea cucumber genome provides insights into morphological evolution and visceral regeneration.</title>
        <authorList>
            <person name="Zhang X."/>
            <person name="Sun L."/>
            <person name="Yuan J."/>
            <person name="Sun Y."/>
            <person name="Gao Y."/>
            <person name="Zhang L."/>
            <person name="Li S."/>
            <person name="Dai H."/>
            <person name="Hamel J.F."/>
            <person name="Liu C."/>
            <person name="Yu Y."/>
            <person name="Liu S."/>
            <person name="Lin W."/>
            <person name="Guo K."/>
            <person name="Jin S."/>
            <person name="Xu P."/>
            <person name="Storey K.B."/>
            <person name="Huan P."/>
            <person name="Zhang T."/>
            <person name="Zhou Y."/>
            <person name="Zhang J."/>
            <person name="Lin C."/>
            <person name="Li X."/>
            <person name="Xing L."/>
            <person name="Huo D."/>
            <person name="Sun M."/>
            <person name="Wang L."/>
            <person name="Mercier A."/>
            <person name="Li F."/>
            <person name="Yang H."/>
            <person name="Xiang J."/>
        </authorList>
    </citation>
    <scope>NUCLEOTIDE SEQUENCE [LARGE SCALE GENOMIC DNA]</scope>
    <source>
        <strain evidence="3">Shaxun</strain>
        <tissue evidence="3">Muscle</tissue>
    </source>
</reference>
<dbReference type="PANTHER" id="PTHR10628">
    <property type="entry name" value="SIALIDASE"/>
    <property type="match status" value="1"/>
</dbReference>
<dbReference type="GO" id="GO:0004308">
    <property type="term" value="F:exo-alpha-sialidase activity"/>
    <property type="evidence" value="ECO:0007669"/>
    <property type="project" value="InterPro"/>
</dbReference>
<dbReference type="GO" id="GO:0009313">
    <property type="term" value="P:oligosaccharide catabolic process"/>
    <property type="evidence" value="ECO:0007669"/>
    <property type="project" value="TreeGrafter"/>
</dbReference>
<name>A0A2G8K2E7_STIJA</name>
<feature type="domain" description="Sialidase" evidence="2">
    <location>
        <begin position="10"/>
        <end position="234"/>
    </location>
</feature>
<dbReference type="Proteomes" id="UP000230750">
    <property type="component" value="Unassembled WGS sequence"/>
</dbReference>
<comment type="caution">
    <text evidence="3">The sequence shown here is derived from an EMBL/GenBank/DDBJ whole genome shotgun (WGS) entry which is preliminary data.</text>
</comment>
<evidence type="ECO:0000313" key="4">
    <source>
        <dbReference type="Proteomes" id="UP000230750"/>
    </source>
</evidence>
<dbReference type="STRING" id="307972.A0A2G8K2E7"/>
<sequence length="294" mass="32996">MTYIFKEFIPEPLIYAPGPGHCILAKSGRIILSGNVQYKKKLRRLTAFLSKHLAPFYGSIGKTCIIFSDDGGKTWKAGTEVESATYKPFLIPGYIKHVHGNESQVAEISDNEFYLNSRTKEPTKNRQSVVINSSGNVLKPAELTDLYEPSKIPRLISMFIPNFLQCGGCEGSVLNLVPEGYSDCQLLIFSNPANKRSRKNLSVRVSKDRGRKWSEPLTLHSGPAAYSDLVTVTNFGDEGEEKETQIGCLYECGERGEYEASRIVLDLFSEKELKECKFKEDEKMHRTPSNQPLL</sequence>
<dbReference type="GO" id="GO:0016020">
    <property type="term" value="C:membrane"/>
    <property type="evidence" value="ECO:0007669"/>
    <property type="project" value="TreeGrafter"/>
</dbReference>
<dbReference type="SUPFAM" id="SSF50939">
    <property type="entry name" value="Sialidases"/>
    <property type="match status" value="1"/>
</dbReference>
<proteinExistence type="inferred from homology"/>
<dbReference type="PANTHER" id="PTHR10628:SF30">
    <property type="entry name" value="EXO-ALPHA-SIALIDASE"/>
    <property type="match status" value="1"/>
</dbReference>
<dbReference type="AlphaFoldDB" id="A0A2G8K2E7"/>
<dbReference type="EMBL" id="MRZV01000957">
    <property type="protein sequence ID" value="PIK42153.1"/>
    <property type="molecule type" value="Genomic_DNA"/>
</dbReference>
<dbReference type="Gene3D" id="2.120.10.10">
    <property type="match status" value="1"/>
</dbReference>
<comment type="similarity">
    <text evidence="1">Belongs to the glycosyl hydrolase 33 family.</text>
</comment>
<evidence type="ECO:0000259" key="2">
    <source>
        <dbReference type="Pfam" id="PF13088"/>
    </source>
</evidence>
<dbReference type="GO" id="GO:0005737">
    <property type="term" value="C:cytoplasm"/>
    <property type="evidence" value="ECO:0007669"/>
    <property type="project" value="TreeGrafter"/>
</dbReference>